<proteinExistence type="predicted"/>
<name>A0A8C8BTI0_9STRI</name>
<evidence type="ECO:0000313" key="3">
    <source>
        <dbReference type="Proteomes" id="UP000694552"/>
    </source>
</evidence>
<accession>A0A8C8BTI0</accession>
<dbReference type="Proteomes" id="UP000694552">
    <property type="component" value="Unplaced"/>
</dbReference>
<reference evidence="2" key="1">
    <citation type="submission" date="2025-08" db="UniProtKB">
        <authorList>
            <consortium name="Ensembl"/>
        </authorList>
    </citation>
    <scope>IDENTIFICATION</scope>
</reference>
<feature type="region of interest" description="Disordered" evidence="1">
    <location>
        <begin position="27"/>
        <end position="47"/>
    </location>
</feature>
<dbReference type="AlphaFoldDB" id="A0A8C8BTI0"/>
<sequence>HAGVAGRGRAALTFNIEAVGFAKGAALPEDVSEPPAPTDNKPVPLKTGEDEDYLLALKQELRGTTKTLPYFLTVEHHEGLFVACSEWCKQPVL</sequence>
<reference evidence="2" key="2">
    <citation type="submission" date="2025-09" db="UniProtKB">
        <authorList>
            <consortium name="Ensembl"/>
        </authorList>
    </citation>
    <scope>IDENTIFICATION</scope>
</reference>
<protein>
    <submittedName>
        <fullName evidence="2">Uncharacterized protein</fullName>
    </submittedName>
</protein>
<dbReference type="Ensembl" id="ENSOSUT00000023414.1">
    <property type="protein sequence ID" value="ENSOSUP00000022719.1"/>
    <property type="gene ID" value="ENSOSUG00000015608.1"/>
</dbReference>
<evidence type="ECO:0000313" key="2">
    <source>
        <dbReference type="Ensembl" id="ENSOSUP00000022719.1"/>
    </source>
</evidence>
<organism evidence="2 3">
    <name type="scientific">Otus sunia</name>
    <name type="common">Oriental scops-owl</name>
    <dbReference type="NCBI Taxonomy" id="257818"/>
    <lineage>
        <taxon>Eukaryota</taxon>
        <taxon>Metazoa</taxon>
        <taxon>Chordata</taxon>
        <taxon>Craniata</taxon>
        <taxon>Vertebrata</taxon>
        <taxon>Euteleostomi</taxon>
        <taxon>Archelosauria</taxon>
        <taxon>Archosauria</taxon>
        <taxon>Dinosauria</taxon>
        <taxon>Saurischia</taxon>
        <taxon>Theropoda</taxon>
        <taxon>Coelurosauria</taxon>
        <taxon>Aves</taxon>
        <taxon>Neognathae</taxon>
        <taxon>Neoaves</taxon>
        <taxon>Telluraves</taxon>
        <taxon>Strigiformes</taxon>
        <taxon>Strigidae</taxon>
        <taxon>Otus</taxon>
    </lineage>
</organism>
<evidence type="ECO:0000256" key="1">
    <source>
        <dbReference type="SAM" id="MobiDB-lite"/>
    </source>
</evidence>
<keyword evidence="3" id="KW-1185">Reference proteome</keyword>